<protein>
    <recommendedName>
        <fullName evidence="1">SET domain-containing protein</fullName>
    </recommendedName>
</protein>
<accession>A0AAW0BJ20</accession>
<dbReference type="EMBL" id="JAYKXP010000103">
    <property type="protein sequence ID" value="KAK7026501.1"/>
    <property type="molecule type" value="Genomic_DNA"/>
</dbReference>
<reference evidence="2 3" key="1">
    <citation type="submission" date="2024-01" db="EMBL/GenBank/DDBJ databases">
        <title>A draft genome for a cacao thread blight-causing isolate of Paramarasmius palmivorus.</title>
        <authorList>
            <person name="Baruah I.K."/>
            <person name="Bukari Y."/>
            <person name="Amoako-Attah I."/>
            <person name="Meinhardt L.W."/>
            <person name="Bailey B.A."/>
            <person name="Cohen S.P."/>
        </authorList>
    </citation>
    <scope>NUCLEOTIDE SEQUENCE [LARGE SCALE GENOMIC DNA]</scope>
    <source>
        <strain evidence="2 3">GH-12</strain>
    </source>
</reference>
<proteinExistence type="predicted"/>
<dbReference type="PANTHER" id="PTHR12350:SF19">
    <property type="entry name" value="SET DOMAIN-CONTAINING PROTEIN"/>
    <property type="match status" value="1"/>
</dbReference>
<organism evidence="2 3">
    <name type="scientific">Paramarasmius palmivorus</name>
    <dbReference type="NCBI Taxonomy" id="297713"/>
    <lineage>
        <taxon>Eukaryota</taxon>
        <taxon>Fungi</taxon>
        <taxon>Dikarya</taxon>
        <taxon>Basidiomycota</taxon>
        <taxon>Agaricomycotina</taxon>
        <taxon>Agaricomycetes</taxon>
        <taxon>Agaricomycetidae</taxon>
        <taxon>Agaricales</taxon>
        <taxon>Marasmiineae</taxon>
        <taxon>Marasmiaceae</taxon>
        <taxon>Paramarasmius</taxon>
    </lineage>
</organism>
<dbReference type="InterPro" id="IPR046341">
    <property type="entry name" value="SET_dom_sf"/>
</dbReference>
<comment type="caution">
    <text evidence="2">The sequence shown here is derived from an EMBL/GenBank/DDBJ whole genome shotgun (WGS) entry which is preliminary data.</text>
</comment>
<keyword evidence="3" id="KW-1185">Reference proteome</keyword>
<evidence type="ECO:0000313" key="2">
    <source>
        <dbReference type="EMBL" id="KAK7026501.1"/>
    </source>
</evidence>
<dbReference type="InterPro" id="IPR053201">
    <property type="entry name" value="Flavunoidine_N-MTase"/>
</dbReference>
<dbReference type="AlphaFoldDB" id="A0AAW0BJ20"/>
<evidence type="ECO:0000313" key="3">
    <source>
        <dbReference type="Proteomes" id="UP001383192"/>
    </source>
</evidence>
<sequence length="158" mass="17807">MGRYGTSFDFALWRPMTSDETSLGFKAGEVICNLSSARPASRSRMTVQIGVNEHIELSSDLVFTNHSCEPNIAFDLSGQEWKAVALRDVKTGDELTFFYPSTEWNASDPFECMCGSKVRYHLLFSESFDQEVGLADVLEIIHRSEEHSKVDFGETKVH</sequence>
<dbReference type="PROSITE" id="PS50280">
    <property type="entry name" value="SET"/>
    <property type="match status" value="1"/>
</dbReference>
<dbReference type="PANTHER" id="PTHR12350">
    <property type="entry name" value="HISTONE-LYSINE N-METHYLTRANSFERASE-RELATED"/>
    <property type="match status" value="1"/>
</dbReference>
<name>A0AAW0BJ20_9AGAR</name>
<feature type="domain" description="SET" evidence="1">
    <location>
        <begin position="1"/>
        <end position="100"/>
    </location>
</feature>
<dbReference type="Proteomes" id="UP001383192">
    <property type="component" value="Unassembled WGS sequence"/>
</dbReference>
<dbReference type="Pfam" id="PF00856">
    <property type="entry name" value="SET"/>
    <property type="match status" value="1"/>
</dbReference>
<dbReference type="Gene3D" id="2.170.270.10">
    <property type="entry name" value="SET domain"/>
    <property type="match status" value="1"/>
</dbReference>
<evidence type="ECO:0000259" key="1">
    <source>
        <dbReference type="PROSITE" id="PS50280"/>
    </source>
</evidence>
<dbReference type="CDD" id="cd08161">
    <property type="entry name" value="SET"/>
    <property type="match status" value="1"/>
</dbReference>
<dbReference type="SUPFAM" id="SSF82199">
    <property type="entry name" value="SET domain"/>
    <property type="match status" value="1"/>
</dbReference>
<dbReference type="InterPro" id="IPR001214">
    <property type="entry name" value="SET_dom"/>
</dbReference>
<gene>
    <name evidence="2" type="ORF">VNI00_015581</name>
</gene>